<feature type="domain" description="Tc1-like transposase DDE" evidence="1">
    <location>
        <begin position="20"/>
        <end position="162"/>
    </location>
</feature>
<dbReference type="NCBIfam" id="NF033545">
    <property type="entry name" value="transpos_IS630"/>
    <property type="match status" value="1"/>
</dbReference>
<sequence length="188" mass="22527">MWKRRSLPIKKLLNEEIDHLLFQDESMIRDYQALQYTWFLKGKQRIIPTYGKHQGVKLIGTLNYETGDVLCVEEERYDAEAFLRFLQKVLKHYPTGKIVMVLDNARIHHAKLIEPFLRNHQHRLELVFLPPYSPELNLIEGLWKWLKSDVINNLFYSSVKEIRRNVQAFIRELNDSPRKVIDRLCIRL</sequence>
<evidence type="ECO:0000313" key="3">
    <source>
        <dbReference type="EMBL" id="BAD18141.1"/>
    </source>
</evidence>
<dbReference type="InterPro" id="IPR012337">
    <property type="entry name" value="RNaseH-like_sf"/>
</dbReference>
<evidence type="ECO:0000259" key="1">
    <source>
        <dbReference type="Pfam" id="PF13358"/>
    </source>
</evidence>
<dbReference type="SUPFAM" id="SSF53098">
    <property type="entry name" value="Ribonuclease H-like"/>
    <property type="match status" value="1"/>
</dbReference>
<dbReference type="Pfam" id="PF13358">
    <property type="entry name" value="DDE_3"/>
    <property type="match status" value="1"/>
</dbReference>
<dbReference type="InterPro" id="IPR047655">
    <property type="entry name" value="Transpos_IS630-like"/>
</dbReference>
<dbReference type="AlphaFoldDB" id="Q75U18"/>
<dbReference type="EMBL" id="AB126455">
    <property type="protein sequence ID" value="BAD18139.1"/>
    <property type="molecule type" value="Genomic_DNA"/>
</dbReference>
<organism evidence="2">
    <name type="scientific">Halalkalibacterium halodurans</name>
    <name type="common">Bacillus halodurans</name>
    <dbReference type="NCBI Taxonomy" id="86665"/>
    <lineage>
        <taxon>Bacteria</taxon>
        <taxon>Bacillati</taxon>
        <taxon>Bacillota</taxon>
        <taxon>Bacilli</taxon>
        <taxon>Bacillales</taxon>
        <taxon>Bacillaceae</taxon>
        <taxon>Halalkalibacterium (ex Joshi et al. 2022)</taxon>
    </lineage>
</organism>
<dbReference type="InterPro" id="IPR038717">
    <property type="entry name" value="Tc1-like_DDE_dom"/>
</dbReference>
<dbReference type="PANTHER" id="PTHR46564">
    <property type="entry name" value="TRANSPOSASE"/>
    <property type="match status" value="1"/>
</dbReference>
<dbReference type="GO" id="GO:0003676">
    <property type="term" value="F:nucleic acid binding"/>
    <property type="evidence" value="ECO:0007669"/>
    <property type="project" value="InterPro"/>
</dbReference>
<dbReference type="PANTHER" id="PTHR46564:SF1">
    <property type="entry name" value="TRANSPOSASE"/>
    <property type="match status" value="1"/>
</dbReference>
<reference evidence="2" key="2">
    <citation type="journal article" date="2001" name="J. Bacteriol.">
        <title>Identification and distribution of new insertion sequences in the genome of alkaliphilic Bacillus halodurans C-125.</title>
        <authorList>
            <person name="Takami H."/>
            <person name="Han C."/>
            <person name="Takaki Y."/>
            <person name="Ohtsubo E."/>
        </authorList>
    </citation>
    <scope>NUCLEOTIDE SEQUENCE</scope>
    <source>
        <strain evidence="2">202-1</strain>
        <strain evidence="3">C3</strain>
    </source>
</reference>
<reference evidence="2" key="1">
    <citation type="journal article" date="2000" name="Nucleic Acids Res.">
        <title>Complete genome sequence of the alkaliphilic bacterium Bacillus halodurans and genomic sequence comparison with Bacillus subtilis.</title>
        <authorList>
            <person name="Takami H."/>
            <person name="Nakasone K."/>
            <person name="Takaki Y."/>
            <person name="Maeno G."/>
            <person name="Sasaki R."/>
            <person name="Masui N."/>
            <person name="Fuji F."/>
            <person name="Hirama C."/>
            <person name="Nakamura Y."/>
            <person name="Ogasawara N."/>
            <person name="Kuhara S."/>
            <person name="Horikoshi K."/>
        </authorList>
    </citation>
    <scope>NUCLEOTIDE SEQUENCE</scope>
    <source>
        <strain evidence="2">202-1</strain>
        <strain evidence="3">C3</strain>
    </source>
</reference>
<reference evidence="2" key="3">
    <citation type="journal article" date="2004" name="DNA Res.">
        <title>Wide-range distribution of insertion sequences identified in B. halodurans among bacilli and a new transposon disseminated in alkaliphilic and thermophilic bacilli.</title>
        <authorList>
            <person name="Takami H."/>
            <person name="Matsuki A."/>
            <person name="Takaki Y."/>
        </authorList>
    </citation>
    <scope>NUCLEOTIDE SEQUENCE</scope>
    <source>
        <strain evidence="2">202-1</strain>
        <strain evidence="3">C3</strain>
    </source>
</reference>
<gene>
    <name evidence="2" type="ORF">BH3064202</name>
    <name evidence="3" type="ORF">BH8064202</name>
</gene>
<dbReference type="InterPro" id="IPR036397">
    <property type="entry name" value="RNaseH_sf"/>
</dbReference>
<name>Q75U18_ALKHA</name>
<dbReference type="Gene3D" id="3.30.420.10">
    <property type="entry name" value="Ribonuclease H-like superfamily/Ribonuclease H"/>
    <property type="match status" value="1"/>
</dbReference>
<dbReference type="EMBL" id="AB126456">
    <property type="protein sequence ID" value="BAD18141.1"/>
    <property type="molecule type" value="Genomic_DNA"/>
</dbReference>
<dbReference type="OMA" id="KCGFKNK"/>
<evidence type="ECO:0000313" key="2">
    <source>
        <dbReference type="EMBL" id="BAD18139.1"/>
    </source>
</evidence>
<protein>
    <submittedName>
        <fullName evidence="2">Transposase B of IS642</fullName>
    </submittedName>
</protein>
<dbReference type="PIR" id="H83964">
    <property type="entry name" value="H83964"/>
</dbReference>
<proteinExistence type="predicted"/>
<accession>Q75U18</accession>